<comment type="caution">
    <text evidence="2">The sequence shown here is derived from an EMBL/GenBank/DDBJ whole genome shotgun (WGS) entry which is preliminary data.</text>
</comment>
<sequence>MRSLSPLQFMKKTRQTGELSPRASSSSSHSNAFFFHIDLDS</sequence>
<evidence type="ECO:0000313" key="3">
    <source>
        <dbReference type="Proteomes" id="UP000221165"/>
    </source>
</evidence>
<dbReference type="GeneID" id="94433659"/>
<keyword evidence="3" id="KW-1185">Reference proteome</keyword>
<feature type="region of interest" description="Disordered" evidence="1">
    <location>
        <begin position="1"/>
        <end position="28"/>
    </location>
</feature>
<name>A0A2C6KHP4_9APIC</name>
<dbReference type="Proteomes" id="UP000221165">
    <property type="component" value="Unassembled WGS sequence"/>
</dbReference>
<accession>A0A2C6KHP4</accession>
<evidence type="ECO:0000313" key="2">
    <source>
        <dbReference type="EMBL" id="PHJ15846.1"/>
    </source>
</evidence>
<reference evidence="2 3" key="1">
    <citation type="journal article" date="2017" name="Int. J. Parasitol.">
        <title>The genome of the protozoan parasite Cystoisospora suis and a reverse vaccinology approach to identify vaccine candidates.</title>
        <authorList>
            <person name="Palmieri N."/>
            <person name="Shrestha A."/>
            <person name="Ruttkowski B."/>
            <person name="Beck T."/>
            <person name="Vogl C."/>
            <person name="Tomley F."/>
            <person name="Blake D.P."/>
            <person name="Joachim A."/>
        </authorList>
    </citation>
    <scope>NUCLEOTIDE SEQUENCE [LARGE SCALE GENOMIC DNA]</scope>
    <source>
        <strain evidence="2 3">Wien I</strain>
    </source>
</reference>
<organism evidence="2 3">
    <name type="scientific">Cystoisospora suis</name>
    <dbReference type="NCBI Taxonomy" id="483139"/>
    <lineage>
        <taxon>Eukaryota</taxon>
        <taxon>Sar</taxon>
        <taxon>Alveolata</taxon>
        <taxon>Apicomplexa</taxon>
        <taxon>Conoidasida</taxon>
        <taxon>Coccidia</taxon>
        <taxon>Eucoccidiorida</taxon>
        <taxon>Eimeriorina</taxon>
        <taxon>Sarcocystidae</taxon>
        <taxon>Cystoisospora</taxon>
    </lineage>
</organism>
<protein>
    <submittedName>
        <fullName evidence="2">Uncharacterized protein</fullName>
    </submittedName>
</protein>
<dbReference type="VEuPathDB" id="ToxoDB:CSUI_010343"/>
<dbReference type="EMBL" id="MIGC01007176">
    <property type="protein sequence ID" value="PHJ15846.1"/>
    <property type="molecule type" value="Genomic_DNA"/>
</dbReference>
<gene>
    <name evidence="2" type="ORF">CSUI_010343</name>
</gene>
<evidence type="ECO:0000256" key="1">
    <source>
        <dbReference type="SAM" id="MobiDB-lite"/>
    </source>
</evidence>
<dbReference type="RefSeq" id="XP_067917578.1">
    <property type="nucleotide sequence ID" value="XM_068070448.1"/>
</dbReference>
<proteinExistence type="predicted"/>
<dbReference type="AlphaFoldDB" id="A0A2C6KHP4"/>